<feature type="non-terminal residue" evidence="3">
    <location>
        <position position="1"/>
    </location>
</feature>
<dbReference type="PANTHER" id="PTHR18860">
    <property type="entry name" value="14-3-3 PROTEIN"/>
    <property type="match status" value="1"/>
</dbReference>
<accession>A0A6A4LD81</accession>
<dbReference type="Pfam" id="PF23042">
    <property type="entry name" value="KOW1_SPT5"/>
    <property type="match status" value="1"/>
</dbReference>
<dbReference type="InterPro" id="IPR041973">
    <property type="entry name" value="KOW_Spt5_1"/>
</dbReference>
<dbReference type="EMBL" id="QEFC01002114">
    <property type="protein sequence ID" value="KAE9454484.1"/>
    <property type="molecule type" value="Genomic_DNA"/>
</dbReference>
<name>A0A6A4LD81_9ERIC</name>
<dbReference type="SUPFAM" id="SSF48445">
    <property type="entry name" value="14-3-3 protein"/>
    <property type="match status" value="1"/>
</dbReference>
<sequence>MNDVLSVESKAVDLSRDTWFRMKIGTYKRDLAKGLSRDQRDLDMLYSLIESSIKVHVDIALRCIRGMDLNLLENLATSATDGRSDKMVSDLQLKLAIHHNVLLCVVHWVAEVQLLDNSSFTIFDKFASLWMNMKVKVRTKQEHEAQQFRFKPRTFKIDSIIESDTSSPVGSLPNETQSEWQEWLSEEVIAGKVMILFSMSSLPVRHRVCYCSNKLLSPMKKSEEEDDALEEWNSMQDSMNNMVHVHNQLFGSMDLVQTKILDVIEMILAIPLSTPLAKKTEGLRDANKHKTGVTYQDEDRMKLLYFPSNLTGIHCMAEIEISSLDPEKTVPWLTIETPLFPINKLVYEDDGCNFSSLGSDFEIPEVVALWIFSMLRRRKLSKFLNSRKRLLKAQALEMVESMKNVAKLDVERTEEGKKPVRGYKNVIGAWRASWHIMSSIDQKEESKGNDHNVKIIKGYRQKVEEELSKICNDILTIIDKHLVPSFKSGEATVFYYKM</sequence>
<dbReference type="InterPro" id="IPR000308">
    <property type="entry name" value="14-3-3"/>
</dbReference>
<organism evidence="3 4">
    <name type="scientific">Rhododendron williamsianum</name>
    <dbReference type="NCBI Taxonomy" id="262921"/>
    <lineage>
        <taxon>Eukaryota</taxon>
        <taxon>Viridiplantae</taxon>
        <taxon>Streptophyta</taxon>
        <taxon>Embryophyta</taxon>
        <taxon>Tracheophyta</taxon>
        <taxon>Spermatophyta</taxon>
        <taxon>Magnoliopsida</taxon>
        <taxon>eudicotyledons</taxon>
        <taxon>Gunneridae</taxon>
        <taxon>Pentapetalae</taxon>
        <taxon>asterids</taxon>
        <taxon>Ericales</taxon>
        <taxon>Ericaceae</taxon>
        <taxon>Ericoideae</taxon>
        <taxon>Rhodoreae</taxon>
        <taxon>Rhododendron</taxon>
    </lineage>
</organism>
<dbReference type="SMART" id="SM00101">
    <property type="entry name" value="14_3_3"/>
    <property type="match status" value="1"/>
</dbReference>
<reference evidence="3 4" key="1">
    <citation type="journal article" date="2019" name="Genome Biol. Evol.">
        <title>The Rhododendron genome and chromosomal organization provide insight into shared whole-genome duplications across the heath family (Ericaceae).</title>
        <authorList>
            <person name="Soza V.L."/>
            <person name="Lindsley D."/>
            <person name="Waalkes A."/>
            <person name="Ramage E."/>
            <person name="Patwardhan R.P."/>
            <person name="Burton J.N."/>
            <person name="Adey A."/>
            <person name="Kumar A."/>
            <person name="Qiu R."/>
            <person name="Shendure J."/>
            <person name="Hall B."/>
        </authorList>
    </citation>
    <scope>NUCLEOTIDE SEQUENCE [LARGE SCALE GENOMIC DNA]</scope>
    <source>
        <strain evidence="3">RSF 1966-606</strain>
    </source>
</reference>
<protein>
    <recommendedName>
        <fullName evidence="2">14-3-3 domain-containing protein</fullName>
    </recommendedName>
</protein>
<dbReference type="Gene3D" id="1.20.190.20">
    <property type="entry name" value="14-3-3 domain"/>
    <property type="match status" value="1"/>
</dbReference>
<comment type="caution">
    <text evidence="3">The sequence shown here is derived from an EMBL/GenBank/DDBJ whole genome shotgun (WGS) entry which is preliminary data.</text>
</comment>
<dbReference type="PRINTS" id="PR00305">
    <property type="entry name" value="1433ZETA"/>
</dbReference>
<dbReference type="Pfam" id="PF00244">
    <property type="entry name" value="14-3-3"/>
    <property type="match status" value="1"/>
</dbReference>
<evidence type="ECO:0000313" key="4">
    <source>
        <dbReference type="Proteomes" id="UP000428333"/>
    </source>
</evidence>
<gene>
    <name evidence="3" type="ORF">C3L33_13614</name>
</gene>
<evidence type="ECO:0000256" key="1">
    <source>
        <dbReference type="ARBA" id="ARBA00006141"/>
    </source>
</evidence>
<dbReference type="InterPro" id="IPR036815">
    <property type="entry name" value="14-3-3_dom_sf"/>
</dbReference>
<evidence type="ECO:0000313" key="3">
    <source>
        <dbReference type="EMBL" id="KAE9454484.1"/>
    </source>
</evidence>
<evidence type="ECO:0000259" key="2">
    <source>
        <dbReference type="SMART" id="SM00101"/>
    </source>
</evidence>
<dbReference type="OrthoDB" id="10403686at2759"/>
<dbReference type="Proteomes" id="UP000428333">
    <property type="component" value="Linkage Group LG08"/>
</dbReference>
<proteinExistence type="inferred from homology"/>
<dbReference type="InterPro" id="IPR023410">
    <property type="entry name" value="14-3-3_domain"/>
</dbReference>
<dbReference type="AlphaFoldDB" id="A0A6A4LD81"/>
<feature type="domain" description="14-3-3" evidence="2">
    <location>
        <begin position="385"/>
        <end position="498"/>
    </location>
</feature>
<comment type="similarity">
    <text evidence="1">Belongs to the 14-3-3 family.</text>
</comment>
<keyword evidence="4" id="KW-1185">Reference proteome</keyword>